<comment type="caution">
    <text evidence="1">The sequence shown here is derived from an EMBL/GenBank/DDBJ whole genome shotgun (WGS) entry which is preliminary data.</text>
</comment>
<name>A0ACC2NBI3_9HYME</name>
<proteinExistence type="predicted"/>
<protein>
    <submittedName>
        <fullName evidence="1">Uncharacterized protein</fullName>
    </submittedName>
</protein>
<evidence type="ECO:0000313" key="2">
    <source>
        <dbReference type="Proteomes" id="UP001239111"/>
    </source>
</evidence>
<dbReference type="EMBL" id="CM056744">
    <property type="protein sequence ID" value="KAJ8668452.1"/>
    <property type="molecule type" value="Genomic_DNA"/>
</dbReference>
<dbReference type="Proteomes" id="UP001239111">
    <property type="component" value="Chromosome 4"/>
</dbReference>
<gene>
    <name evidence="1" type="ORF">QAD02_010115</name>
</gene>
<reference evidence="1" key="1">
    <citation type="submission" date="2023-04" db="EMBL/GenBank/DDBJ databases">
        <title>A chromosome-level genome assembly of the parasitoid wasp Eretmocerus hayati.</title>
        <authorList>
            <person name="Zhong Y."/>
            <person name="Liu S."/>
            <person name="Liu Y."/>
        </authorList>
    </citation>
    <scope>NUCLEOTIDE SEQUENCE</scope>
    <source>
        <strain evidence="1">ZJU_SS_LIU_2023</strain>
    </source>
</reference>
<sequence length="187" mass="20400">MTVATEPAMVSVSREERQGVNLRKRSVSTVALEARRTACKNHARTHRAYCPVLGNPEARRQPPSLGAIIAAAPTALRATRANAPHRAPVPKTLSIAAEAHLAPDQAQALLTAALKAVAAVAIATIFHIAEMGRARVNSTRERRHRAMTRKTKLSIIKLVDLTYQKMGCSSKHRMDQQYFCFSPSTGK</sequence>
<evidence type="ECO:0000313" key="1">
    <source>
        <dbReference type="EMBL" id="KAJ8668452.1"/>
    </source>
</evidence>
<organism evidence="1 2">
    <name type="scientific">Eretmocerus hayati</name>
    <dbReference type="NCBI Taxonomy" id="131215"/>
    <lineage>
        <taxon>Eukaryota</taxon>
        <taxon>Metazoa</taxon>
        <taxon>Ecdysozoa</taxon>
        <taxon>Arthropoda</taxon>
        <taxon>Hexapoda</taxon>
        <taxon>Insecta</taxon>
        <taxon>Pterygota</taxon>
        <taxon>Neoptera</taxon>
        <taxon>Endopterygota</taxon>
        <taxon>Hymenoptera</taxon>
        <taxon>Apocrita</taxon>
        <taxon>Proctotrupomorpha</taxon>
        <taxon>Chalcidoidea</taxon>
        <taxon>Aphelinidae</taxon>
        <taxon>Aphelininae</taxon>
        <taxon>Eretmocerus</taxon>
    </lineage>
</organism>
<accession>A0ACC2NBI3</accession>
<keyword evidence="2" id="KW-1185">Reference proteome</keyword>